<dbReference type="InterPro" id="IPR027417">
    <property type="entry name" value="P-loop_NTPase"/>
</dbReference>
<feature type="domain" description="ABC transporter" evidence="3">
    <location>
        <begin position="4"/>
        <end position="234"/>
    </location>
</feature>
<name>A0ABZ0TYP9_9FIRM</name>
<dbReference type="PROSITE" id="PS00211">
    <property type="entry name" value="ABC_TRANSPORTER_1"/>
    <property type="match status" value="1"/>
</dbReference>
<gene>
    <name evidence="4" type="ORF">SOJ16_002486</name>
</gene>
<dbReference type="InterPro" id="IPR003593">
    <property type="entry name" value="AAA+_ATPase"/>
</dbReference>
<dbReference type="PROSITE" id="PS50893">
    <property type="entry name" value="ABC_TRANSPORTER_2"/>
    <property type="match status" value="1"/>
</dbReference>
<dbReference type="EMBL" id="CP139957">
    <property type="protein sequence ID" value="WPX08589.1"/>
    <property type="molecule type" value="Genomic_DNA"/>
</dbReference>
<dbReference type="SUPFAM" id="SSF52540">
    <property type="entry name" value="P-loop containing nucleoside triphosphate hydrolases"/>
    <property type="match status" value="1"/>
</dbReference>
<accession>A0ABZ0TYP9</accession>
<keyword evidence="2 4" id="KW-0067">ATP-binding</keyword>
<evidence type="ECO:0000259" key="3">
    <source>
        <dbReference type="PROSITE" id="PS50893"/>
    </source>
</evidence>
<evidence type="ECO:0000313" key="5">
    <source>
        <dbReference type="Proteomes" id="UP001322744"/>
    </source>
</evidence>
<dbReference type="SMART" id="SM00382">
    <property type="entry name" value="AAA"/>
    <property type="match status" value="1"/>
</dbReference>
<sequence length="315" mass="35608">MNVVRIENLVKRYKDILALDNLSLTVKEGEIFGLLGPNGAGKTTLINCMLGLLPYDSGKISIFEVKMDINQSTLKSQIGLVPQDIALYSNLTVQENLSFFGSLYNLKGNVFKERIDWALEFVMLSDKRNVKVKNLSGGMKRRLNIACSILHKPKLLIMDEPTVGIDANSRRLILDSVKALNKEGTTIIYTSHYIEEVEEICSFIAIINRGRVLLSGTKERLQDMISEDNLIVIKVEELFWNMVDKLKSIKGVKEVLAKDRQIFITTDKQKMDIKEIVNTVSEFSKIVSIEFKKPTLETVYLTIVGSNIKEEGDEK</sequence>
<reference evidence="4 5" key="1">
    <citation type="submission" date="2023-12" db="EMBL/GenBank/DDBJ databases">
        <authorList>
            <person name="Manesh M.J.H."/>
            <person name="Bing R.G."/>
            <person name="Willard D.J."/>
            <person name="Kelly R.M."/>
        </authorList>
    </citation>
    <scope>NUCLEOTIDE SEQUENCE [LARGE SCALE GENOMIC DNA]</scope>
    <source>
        <strain evidence="4 5">DSM 8977</strain>
    </source>
</reference>
<evidence type="ECO:0000256" key="2">
    <source>
        <dbReference type="ARBA" id="ARBA00022840"/>
    </source>
</evidence>
<dbReference type="InterPro" id="IPR017871">
    <property type="entry name" value="ABC_transporter-like_CS"/>
</dbReference>
<dbReference type="RefSeq" id="WP_045175845.1">
    <property type="nucleotide sequence ID" value="NZ_CP139957.1"/>
</dbReference>
<dbReference type="PANTHER" id="PTHR43582">
    <property type="entry name" value="LINEARMYCIN RESISTANCE ATP-BINDING PROTEIN LNRL"/>
    <property type="match status" value="1"/>
</dbReference>
<dbReference type="Proteomes" id="UP001322744">
    <property type="component" value="Chromosome"/>
</dbReference>
<evidence type="ECO:0000256" key="1">
    <source>
        <dbReference type="ARBA" id="ARBA00022741"/>
    </source>
</evidence>
<dbReference type="PANTHER" id="PTHR43582:SF2">
    <property type="entry name" value="LINEARMYCIN RESISTANCE ATP-BINDING PROTEIN LNRL"/>
    <property type="match status" value="1"/>
</dbReference>
<dbReference type="Pfam" id="PF00005">
    <property type="entry name" value="ABC_tran"/>
    <property type="match status" value="1"/>
</dbReference>
<protein>
    <submittedName>
        <fullName evidence="4">ABC transporter ATP-binding protein</fullName>
    </submittedName>
</protein>
<proteinExistence type="predicted"/>
<keyword evidence="5" id="KW-1185">Reference proteome</keyword>
<dbReference type="GO" id="GO:0005524">
    <property type="term" value="F:ATP binding"/>
    <property type="evidence" value="ECO:0007669"/>
    <property type="project" value="UniProtKB-KW"/>
</dbReference>
<dbReference type="InterPro" id="IPR003439">
    <property type="entry name" value="ABC_transporter-like_ATP-bd"/>
</dbReference>
<organism evidence="4 5">
    <name type="scientific">Anaerocellum danielii</name>
    <dbReference type="NCBI Taxonomy" id="1387557"/>
    <lineage>
        <taxon>Bacteria</taxon>
        <taxon>Bacillati</taxon>
        <taxon>Bacillota</taxon>
        <taxon>Bacillota incertae sedis</taxon>
        <taxon>Caldicellulosiruptorales</taxon>
        <taxon>Caldicellulosiruptoraceae</taxon>
        <taxon>Anaerocellum</taxon>
    </lineage>
</organism>
<keyword evidence="1" id="KW-0547">Nucleotide-binding</keyword>
<dbReference type="Gene3D" id="3.40.50.300">
    <property type="entry name" value="P-loop containing nucleotide triphosphate hydrolases"/>
    <property type="match status" value="1"/>
</dbReference>
<evidence type="ECO:0000313" key="4">
    <source>
        <dbReference type="EMBL" id="WPX08589.1"/>
    </source>
</evidence>